<dbReference type="GO" id="GO:0003677">
    <property type="term" value="F:DNA binding"/>
    <property type="evidence" value="ECO:0007669"/>
    <property type="project" value="InterPro"/>
</dbReference>
<evidence type="ECO:0000256" key="4">
    <source>
        <dbReference type="SAM" id="MobiDB-lite"/>
    </source>
</evidence>
<evidence type="ECO:0000313" key="7">
    <source>
        <dbReference type="EMBL" id="CAB4157088.1"/>
    </source>
</evidence>
<dbReference type="SMART" id="SM00465">
    <property type="entry name" value="GIYc"/>
    <property type="match status" value="1"/>
</dbReference>
<dbReference type="Gene3D" id="3.40.1440.10">
    <property type="entry name" value="GIY-YIG endonuclease"/>
    <property type="match status" value="1"/>
</dbReference>
<dbReference type="SMART" id="SM00496">
    <property type="entry name" value="IENR2"/>
    <property type="match status" value="3"/>
</dbReference>
<keyword evidence="7" id="KW-0378">Hydrolase</keyword>
<feature type="domain" description="GIY-YIG" evidence="5">
    <location>
        <begin position="1"/>
        <end position="85"/>
    </location>
</feature>
<evidence type="ECO:0000256" key="1">
    <source>
        <dbReference type="ARBA" id="ARBA00001946"/>
    </source>
</evidence>
<protein>
    <submittedName>
        <fullName evidence="7">GrpIintron_endo, group I intron endonuclease</fullName>
    </submittedName>
</protein>
<keyword evidence="3" id="KW-0460">Magnesium</keyword>
<dbReference type="Pfam" id="PF07460">
    <property type="entry name" value="NUMOD3"/>
    <property type="match status" value="2"/>
</dbReference>
<dbReference type="NCBIfam" id="TIGR01453">
    <property type="entry name" value="grpIintron_endo"/>
    <property type="match status" value="1"/>
</dbReference>
<reference evidence="7" key="1">
    <citation type="submission" date="2020-04" db="EMBL/GenBank/DDBJ databases">
        <authorList>
            <person name="Chiriac C."/>
            <person name="Salcher M."/>
            <person name="Ghai R."/>
            <person name="Kavagutti S V."/>
        </authorList>
    </citation>
    <scope>NUCLEOTIDE SEQUENCE</scope>
</reference>
<dbReference type="InterPro" id="IPR000305">
    <property type="entry name" value="GIY-YIG_endonuc"/>
</dbReference>
<dbReference type="SUPFAM" id="SSF82771">
    <property type="entry name" value="GIY-YIG endonuclease"/>
    <property type="match status" value="1"/>
</dbReference>
<gene>
    <name evidence="7" type="ORF">UFOVP678_1</name>
</gene>
<dbReference type="InterPro" id="IPR003611">
    <property type="entry name" value="NUMOD3"/>
</dbReference>
<evidence type="ECO:0000259" key="6">
    <source>
        <dbReference type="SMART" id="SM00496"/>
    </source>
</evidence>
<dbReference type="EMBL" id="LR796655">
    <property type="protein sequence ID" value="CAB4157088.1"/>
    <property type="molecule type" value="Genomic_DNA"/>
</dbReference>
<organism evidence="7">
    <name type="scientific">uncultured Caudovirales phage</name>
    <dbReference type="NCBI Taxonomy" id="2100421"/>
    <lineage>
        <taxon>Viruses</taxon>
        <taxon>Duplodnaviria</taxon>
        <taxon>Heunggongvirae</taxon>
        <taxon>Uroviricota</taxon>
        <taxon>Caudoviricetes</taxon>
        <taxon>Peduoviridae</taxon>
        <taxon>Maltschvirus</taxon>
        <taxon>Maltschvirus maltsch</taxon>
    </lineage>
</organism>
<evidence type="ECO:0000256" key="2">
    <source>
        <dbReference type="ARBA" id="ARBA00010045"/>
    </source>
</evidence>
<keyword evidence="7" id="KW-0540">Nuclease</keyword>
<feature type="region of interest" description="Disordered" evidence="4">
    <location>
        <begin position="112"/>
        <end position="145"/>
    </location>
</feature>
<name>A0A6J5NJM6_9CAUD</name>
<evidence type="ECO:0000259" key="5">
    <source>
        <dbReference type="SMART" id="SM00465"/>
    </source>
</evidence>
<accession>A0A6J5NJM6</accession>
<dbReference type="SUPFAM" id="SSF64496">
    <property type="entry name" value="DNA-binding domain of intron-encoded endonucleases"/>
    <property type="match status" value="1"/>
</dbReference>
<dbReference type="GO" id="GO:0004519">
    <property type="term" value="F:endonuclease activity"/>
    <property type="evidence" value="ECO:0007669"/>
    <property type="project" value="UniProtKB-KW"/>
</dbReference>
<comment type="cofactor">
    <cofactor evidence="1">
        <name>Mg(2+)</name>
        <dbReference type="ChEBI" id="CHEBI:18420"/>
    </cofactor>
</comment>
<feature type="domain" description="Nuclease associated modular" evidence="6">
    <location>
        <begin position="97"/>
        <end position="113"/>
    </location>
</feature>
<evidence type="ECO:0000256" key="3">
    <source>
        <dbReference type="ARBA" id="ARBA00022842"/>
    </source>
</evidence>
<feature type="non-terminal residue" evidence="7">
    <location>
        <position position="172"/>
    </location>
</feature>
<comment type="similarity">
    <text evidence="2">To endonucleases of group I introns of fungi and phage.</text>
</comment>
<dbReference type="InterPro" id="IPR035901">
    <property type="entry name" value="GIY-YIG_endonuc_sf"/>
</dbReference>
<dbReference type="CDD" id="cd10443">
    <property type="entry name" value="GIY-YIG_HE_Tlr8p_PBC-V_like"/>
    <property type="match status" value="1"/>
</dbReference>
<dbReference type="InterPro" id="IPR006350">
    <property type="entry name" value="Intron_endoG1"/>
</dbReference>
<keyword evidence="7" id="KW-0255">Endonuclease</keyword>
<proteinExistence type="predicted"/>
<sequence>MGRVYCVTNNLNGKQYVGQTITQHSRHGHGHAIRAAYKKHGFKNFSYDIICDTVADDKTLDYLEQFWINVIGTLAPNGYNLEGGGRWGKYVYHAPSKGKKASAETRAKMSESQRMHWKSLDVHPHKGKKLSEETKAKMRESRAKRVYTDEDRLKISQAVKAWHQQRKEQSCH</sequence>
<feature type="domain" description="Nuclease associated modular" evidence="6">
    <location>
        <begin position="143"/>
        <end position="159"/>
    </location>
</feature>
<feature type="domain" description="Nuclease associated modular" evidence="6">
    <location>
        <begin position="126"/>
        <end position="142"/>
    </location>
</feature>